<dbReference type="Pfam" id="PF00072">
    <property type="entry name" value="Response_reg"/>
    <property type="match status" value="1"/>
</dbReference>
<organism evidence="11">
    <name type="scientific">Paenibacillus sp. BIHB 4019</name>
    <dbReference type="NCBI Taxonomy" id="1870819"/>
    <lineage>
        <taxon>Bacteria</taxon>
        <taxon>Bacillati</taxon>
        <taxon>Bacillota</taxon>
        <taxon>Bacilli</taxon>
        <taxon>Bacillales</taxon>
        <taxon>Paenibacillaceae</taxon>
        <taxon>Paenibacillus</taxon>
    </lineage>
</organism>
<dbReference type="Gene3D" id="6.10.250.690">
    <property type="match status" value="1"/>
</dbReference>
<keyword evidence="6" id="KW-0804">Transcription</keyword>
<dbReference type="PROSITE" id="PS50110">
    <property type="entry name" value="RESPONSE_REGULATORY"/>
    <property type="match status" value="1"/>
</dbReference>
<name>A0A1B2DK35_9BACL</name>
<dbReference type="PANTHER" id="PTHR48111:SF21">
    <property type="entry name" value="DNA-BINDING DUAL MASTER TRANSCRIPTIONAL REGULATOR RPAA"/>
    <property type="match status" value="1"/>
</dbReference>
<dbReference type="PROSITE" id="PS51755">
    <property type="entry name" value="OMPR_PHOB"/>
    <property type="match status" value="1"/>
</dbReference>
<comment type="subcellular location">
    <subcellularLocation>
        <location evidence="1">Cytoplasm</location>
    </subcellularLocation>
</comment>
<evidence type="ECO:0000256" key="1">
    <source>
        <dbReference type="ARBA" id="ARBA00004496"/>
    </source>
</evidence>
<evidence type="ECO:0000313" key="11">
    <source>
        <dbReference type="EMBL" id="ANY68094.1"/>
    </source>
</evidence>
<evidence type="ECO:0000256" key="7">
    <source>
        <dbReference type="PROSITE-ProRule" id="PRU00169"/>
    </source>
</evidence>
<proteinExistence type="predicted"/>
<protein>
    <submittedName>
        <fullName evidence="11">DNA-binding response regulator</fullName>
    </submittedName>
</protein>
<dbReference type="SMART" id="SM00448">
    <property type="entry name" value="REC"/>
    <property type="match status" value="1"/>
</dbReference>
<dbReference type="InterPro" id="IPR001867">
    <property type="entry name" value="OmpR/PhoB-type_DNA-bd"/>
</dbReference>
<keyword evidence="5 8" id="KW-0238">DNA-binding</keyword>
<dbReference type="GO" id="GO:0005829">
    <property type="term" value="C:cytosol"/>
    <property type="evidence" value="ECO:0007669"/>
    <property type="project" value="TreeGrafter"/>
</dbReference>
<dbReference type="GO" id="GO:0000976">
    <property type="term" value="F:transcription cis-regulatory region binding"/>
    <property type="evidence" value="ECO:0007669"/>
    <property type="project" value="TreeGrafter"/>
</dbReference>
<dbReference type="Gene3D" id="1.10.10.10">
    <property type="entry name" value="Winged helix-like DNA-binding domain superfamily/Winged helix DNA-binding domain"/>
    <property type="match status" value="1"/>
</dbReference>
<feature type="domain" description="Response regulatory" evidence="9">
    <location>
        <begin position="3"/>
        <end position="116"/>
    </location>
</feature>
<dbReference type="CDD" id="cd00383">
    <property type="entry name" value="trans_reg_C"/>
    <property type="match status" value="1"/>
</dbReference>
<dbReference type="InterPro" id="IPR011006">
    <property type="entry name" value="CheY-like_superfamily"/>
</dbReference>
<reference evidence="11" key="1">
    <citation type="submission" date="2016-08" db="EMBL/GenBank/DDBJ databases">
        <title>Complete Genome Seqeunce of Paenibacillus sp. BIHB 4019 from tea rhizoplane.</title>
        <authorList>
            <person name="Thakur R."/>
            <person name="Swarnkar M.K."/>
            <person name="Gulati A."/>
        </authorList>
    </citation>
    <scope>NUCLEOTIDE SEQUENCE [LARGE SCALE GENOMIC DNA]</scope>
    <source>
        <strain evidence="11">BIHB4019</strain>
    </source>
</reference>
<gene>
    <name evidence="11" type="ORF">BBD42_17630</name>
</gene>
<evidence type="ECO:0000256" key="3">
    <source>
        <dbReference type="ARBA" id="ARBA00023012"/>
    </source>
</evidence>
<dbReference type="AlphaFoldDB" id="A0A1B2DK35"/>
<dbReference type="GO" id="GO:0006355">
    <property type="term" value="P:regulation of DNA-templated transcription"/>
    <property type="evidence" value="ECO:0007669"/>
    <property type="project" value="InterPro"/>
</dbReference>
<dbReference type="GO" id="GO:0000156">
    <property type="term" value="F:phosphorelay response regulator activity"/>
    <property type="evidence" value="ECO:0007669"/>
    <property type="project" value="TreeGrafter"/>
</dbReference>
<dbReference type="PANTHER" id="PTHR48111">
    <property type="entry name" value="REGULATOR OF RPOS"/>
    <property type="match status" value="1"/>
</dbReference>
<evidence type="ECO:0000256" key="4">
    <source>
        <dbReference type="ARBA" id="ARBA00023015"/>
    </source>
</evidence>
<evidence type="ECO:0000256" key="2">
    <source>
        <dbReference type="ARBA" id="ARBA00022553"/>
    </source>
</evidence>
<keyword evidence="2 7" id="KW-0597">Phosphoprotein</keyword>
<evidence type="ECO:0000256" key="6">
    <source>
        <dbReference type="ARBA" id="ARBA00023163"/>
    </source>
</evidence>
<feature type="DNA-binding region" description="OmpR/PhoB-type" evidence="8">
    <location>
        <begin position="130"/>
        <end position="229"/>
    </location>
</feature>
<sequence length="232" mass="26840">MRKILVIDDEAAIRDLVELVLLRENFVVKTAENGRVGLQELDAFQPDLVLLDLMLPDYSGYDLCKEITKKQVVPVIMLSAKNETIDKVLGLELGAEDYMTKPFDNRELIARIKVVLRRYEPNYRNKPNEEQQINYGELAFNLETRVVLKNGEPISLTAKEFKILETLLRRPNKIYTRDELLEIVWGYDYLGDSRSVDMTIMRLRRKLEDDAENPKYVKTVYGFGYQLGGDSA</sequence>
<keyword evidence="4" id="KW-0805">Transcription regulation</keyword>
<accession>A0A1B2DK35</accession>
<evidence type="ECO:0000259" key="9">
    <source>
        <dbReference type="PROSITE" id="PS50110"/>
    </source>
</evidence>
<dbReference type="GO" id="GO:0032993">
    <property type="term" value="C:protein-DNA complex"/>
    <property type="evidence" value="ECO:0007669"/>
    <property type="project" value="TreeGrafter"/>
</dbReference>
<dbReference type="FunFam" id="3.40.50.2300:FF:000001">
    <property type="entry name" value="DNA-binding response regulator PhoB"/>
    <property type="match status" value="1"/>
</dbReference>
<feature type="domain" description="OmpR/PhoB-type" evidence="10">
    <location>
        <begin position="130"/>
        <end position="229"/>
    </location>
</feature>
<dbReference type="InterPro" id="IPR001789">
    <property type="entry name" value="Sig_transdc_resp-reg_receiver"/>
</dbReference>
<dbReference type="Pfam" id="PF00486">
    <property type="entry name" value="Trans_reg_C"/>
    <property type="match status" value="1"/>
</dbReference>
<evidence type="ECO:0000256" key="5">
    <source>
        <dbReference type="ARBA" id="ARBA00023125"/>
    </source>
</evidence>
<dbReference type="Gene3D" id="3.40.50.2300">
    <property type="match status" value="1"/>
</dbReference>
<dbReference type="SMART" id="SM00862">
    <property type="entry name" value="Trans_reg_C"/>
    <property type="match status" value="1"/>
</dbReference>
<feature type="modified residue" description="4-aspartylphosphate" evidence="7">
    <location>
        <position position="52"/>
    </location>
</feature>
<evidence type="ECO:0000256" key="8">
    <source>
        <dbReference type="PROSITE-ProRule" id="PRU01091"/>
    </source>
</evidence>
<dbReference type="FunFam" id="1.10.10.10:FF:000018">
    <property type="entry name" value="DNA-binding response regulator ResD"/>
    <property type="match status" value="1"/>
</dbReference>
<keyword evidence="3" id="KW-0902">Two-component regulatory system</keyword>
<evidence type="ECO:0000259" key="10">
    <source>
        <dbReference type="PROSITE" id="PS51755"/>
    </source>
</evidence>
<dbReference type="SUPFAM" id="SSF52172">
    <property type="entry name" value="CheY-like"/>
    <property type="match status" value="1"/>
</dbReference>
<dbReference type="InterPro" id="IPR036388">
    <property type="entry name" value="WH-like_DNA-bd_sf"/>
</dbReference>
<dbReference type="InterPro" id="IPR039420">
    <property type="entry name" value="WalR-like"/>
</dbReference>
<dbReference type="EMBL" id="CP016808">
    <property type="protein sequence ID" value="ANY68094.1"/>
    <property type="molecule type" value="Genomic_DNA"/>
</dbReference>
<dbReference type="RefSeq" id="WP_099519249.1">
    <property type="nucleotide sequence ID" value="NZ_CP016808.1"/>
</dbReference>